<evidence type="ECO:0000256" key="1">
    <source>
        <dbReference type="ARBA" id="ARBA00022679"/>
    </source>
</evidence>
<dbReference type="GO" id="GO:0051607">
    <property type="term" value="P:defense response to virus"/>
    <property type="evidence" value="ECO:0007669"/>
    <property type="project" value="UniProtKB-KW"/>
</dbReference>
<gene>
    <name evidence="6" type="ORF">BTT61001_04921</name>
</gene>
<name>A0A1C4FXC8_BACTU</name>
<sequence>MFQTVDKLESTFIKWSKRASDNEESKCDNALKMIKDAINKSPKLSMYEFSYIQQGSYYNNTNVRLNSDVDIAVRKKDTFFADYPLGKTHEDFGNHSSSYAFEDYRKDIHQALVNKFGAENVELADKCIKIRSNSYRVDADVVPCYEHRRYSTDGEYILGNAFKTRKSLKLVKNFPEQHYSNGIEKNNRTSRRYKRVVRILKRLRYELKEKGYRHENISSFLIECLVYNAPDDLFNNRTYTEDVQKVLNYLIANTALDTYCFLWTEVSGLLNLFSTEKSYSRDDVNKFLNDSFNYLFK</sequence>
<proteinExistence type="predicted"/>
<dbReference type="GO" id="GO:0016779">
    <property type="term" value="F:nucleotidyltransferase activity"/>
    <property type="evidence" value="ECO:0007669"/>
    <property type="project" value="InterPro"/>
</dbReference>
<dbReference type="Gene3D" id="3.30.460.10">
    <property type="entry name" value="Beta Polymerase, domain 2"/>
    <property type="match status" value="1"/>
</dbReference>
<dbReference type="EMBL" id="FMBI01000039">
    <property type="protein sequence ID" value="SCC60667.1"/>
    <property type="molecule type" value="Genomic_DNA"/>
</dbReference>
<dbReference type="SUPFAM" id="SSF81301">
    <property type="entry name" value="Nucleotidyltransferase"/>
    <property type="match status" value="1"/>
</dbReference>
<dbReference type="InterPro" id="IPR043519">
    <property type="entry name" value="NT_sf"/>
</dbReference>
<reference evidence="6 7" key="1">
    <citation type="submission" date="2016-08" db="EMBL/GenBank/DDBJ databases">
        <authorList>
            <person name="Seilhamer J.J."/>
        </authorList>
    </citation>
    <scope>NUCLEOTIDE SEQUENCE [LARGE SCALE GENOMIC DNA]</scope>
    <source>
        <strain evidence="6 7">IEBC_T61001</strain>
    </source>
</reference>
<evidence type="ECO:0000259" key="5">
    <source>
        <dbReference type="Pfam" id="PF26305"/>
    </source>
</evidence>
<keyword evidence="1" id="KW-0808">Transferase</keyword>
<evidence type="ECO:0000313" key="7">
    <source>
        <dbReference type="Proteomes" id="UP000195991"/>
    </source>
</evidence>
<organism evidence="6 7">
    <name type="scientific">Bacillus thuringiensis</name>
    <dbReference type="NCBI Taxonomy" id="1428"/>
    <lineage>
        <taxon>Bacteria</taxon>
        <taxon>Bacillati</taxon>
        <taxon>Bacillota</taxon>
        <taxon>Bacilli</taxon>
        <taxon>Bacillales</taxon>
        <taxon>Bacillaceae</taxon>
        <taxon>Bacillus</taxon>
        <taxon>Bacillus cereus group</taxon>
    </lineage>
</organism>
<keyword evidence="3" id="KW-0547">Nucleotide-binding</keyword>
<accession>A0A1C4FXC8</accession>
<protein>
    <recommendedName>
        <fullName evidence="5">cGAS/DncV-like nucleotidyltransferase C-terminal helical domain-containing protein</fullName>
    </recommendedName>
</protein>
<evidence type="ECO:0000256" key="3">
    <source>
        <dbReference type="ARBA" id="ARBA00022741"/>
    </source>
</evidence>
<dbReference type="AlphaFoldDB" id="A0A1C4FXC8"/>
<dbReference type="CDD" id="cd05400">
    <property type="entry name" value="NT_2-5OAS_ClassI-CCAase"/>
    <property type="match status" value="1"/>
</dbReference>
<dbReference type="InterPro" id="IPR006116">
    <property type="entry name" value="NT_2-5OAS_ClassI-CCAase"/>
</dbReference>
<evidence type="ECO:0000313" key="6">
    <source>
        <dbReference type="EMBL" id="SCC60667.1"/>
    </source>
</evidence>
<dbReference type="Pfam" id="PF26305">
    <property type="entry name" value="CD_NTase_C"/>
    <property type="match status" value="1"/>
</dbReference>
<dbReference type="RefSeq" id="WP_087985211.1">
    <property type="nucleotide sequence ID" value="NZ_FMBI01000039.1"/>
</dbReference>
<evidence type="ECO:0000256" key="4">
    <source>
        <dbReference type="ARBA" id="ARBA00023118"/>
    </source>
</evidence>
<dbReference type="InterPro" id="IPR058909">
    <property type="entry name" value="CD_NTase_C"/>
</dbReference>
<dbReference type="Proteomes" id="UP000195991">
    <property type="component" value="Unassembled WGS sequence"/>
</dbReference>
<keyword evidence="2" id="KW-0548">Nucleotidyltransferase</keyword>
<keyword evidence="4" id="KW-0051">Antiviral defense</keyword>
<evidence type="ECO:0000256" key="2">
    <source>
        <dbReference type="ARBA" id="ARBA00022695"/>
    </source>
</evidence>
<feature type="domain" description="cGAS/DncV-like nucleotidyltransferase C-terminal helical" evidence="5">
    <location>
        <begin position="181"/>
        <end position="295"/>
    </location>
</feature>